<dbReference type="AlphaFoldDB" id="A0A1W2A211"/>
<dbReference type="SUPFAM" id="SSF54285">
    <property type="entry name" value="MoaD/ThiS"/>
    <property type="match status" value="1"/>
</dbReference>
<dbReference type="EMBL" id="FWXY01000004">
    <property type="protein sequence ID" value="SMC54715.1"/>
    <property type="molecule type" value="Genomic_DNA"/>
</dbReference>
<accession>A0A1W2A211</accession>
<gene>
    <name evidence="1" type="ORF">SAMN02746065_10431</name>
</gene>
<dbReference type="Proteomes" id="UP000192418">
    <property type="component" value="Unassembled WGS sequence"/>
</dbReference>
<reference evidence="1 2" key="1">
    <citation type="submission" date="2017-04" db="EMBL/GenBank/DDBJ databases">
        <authorList>
            <person name="Afonso C.L."/>
            <person name="Miller P.J."/>
            <person name="Scott M.A."/>
            <person name="Spackman E."/>
            <person name="Goraichik I."/>
            <person name="Dimitrov K.M."/>
            <person name="Suarez D.L."/>
            <person name="Swayne D.E."/>
        </authorList>
    </citation>
    <scope>NUCLEOTIDE SEQUENCE [LARGE SCALE GENOMIC DNA]</scope>
    <source>
        <strain evidence="1 2">DSM 3385</strain>
    </source>
</reference>
<dbReference type="STRING" id="1121400.SAMN02746065_10431"/>
<organism evidence="1 2">
    <name type="scientific">Desulfocicer vacuolatum DSM 3385</name>
    <dbReference type="NCBI Taxonomy" id="1121400"/>
    <lineage>
        <taxon>Bacteria</taxon>
        <taxon>Pseudomonadati</taxon>
        <taxon>Thermodesulfobacteriota</taxon>
        <taxon>Desulfobacteria</taxon>
        <taxon>Desulfobacterales</taxon>
        <taxon>Desulfobacteraceae</taxon>
        <taxon>Desulfocicer</taxon>
    </lineage>
</organism>
<dbReference type="Pfam" id="PF02597">
    <property type="entry name" value="ThiS"/>
    <property type="match status" value="1"/>
</dbReference>
<proteinExistence type="predicted"/>
<sequence>MPVLNFKLTNKDKVTLEISEPQKLGKLLPVAAQKAGIKLGGFIAIKNGKVITREHLVENGDEINIFPAISGG</sequence>
<name>A0A1W2A211_9BACT</name>
<evidence type="ECO:0000313" key="1">
    <source>
        <dbReference type="EMBL" id="SMC54715.1"/>
    </source>
</evidence>
<dbReference type="InterPro" id="IPR012675">
    <property type="entry name" value="Beta-grasp_dom_sf"/>
</dbReference>
<dbReference type="RefSeq" id="WP_084067263.1">
    <property type="nucleotide sequence ID" value="NZ_FWXY01000004.1"/>
</dbReference>
<evidence type="ECO:0000313" key="2">
    <source>
        <dbReference type="Proteomes" id="UP000192418"/>
    </source>
</evidence>
<dbReference type="Gene3D" id="3.10.20.30">
    <property type="match status" value="1"/>
</dbReference>
<keyword evidence="2" id="KW-1185">Reference proteome</keyword>
<dbReference type="InterPro" id="IPR016155">
    <property type="entry name" value="Mopterin_synth/thiamin_S_b"/>
</dbReference>
<dbReference type="InterPro" id="IPR003749">
    <property type="entry name" value="ThiS/MoaD-like"/>
</dbReference>
<dbReference type="OrthoDB" id="5432643at2"/>
<protein>
    <submittedName>
        <fullName evidence="1">Sulfur carrier protein ThiS (Thiamine biosynthesis)</fullName>
    </submittedName>
</protein>